<feature type="transmembrane region" description="Helical" evidence="8">
    <location>
        <begin position="84"/>
        <end position="108"/>
    </location>
</feature>
<name>A0A1F6C8Z4_HANXR</name>
<dbReference type="AlphaFoldDB" id="A0A1F6C8Z4"/>
<comment type="subcellular location">
    <subcellularLocation>
        <location evidence="1 8">Cell membrane</location>
        <topology evidence="1 8">Multi-pass membrane protein</topology>
    </subcellularLocation>
</comment>
<sequence>MPDRLHQLWRRLRKNRLAVAGGALLALFLLIAAVAPWIAPHDPLAQDLYGRLSPPSAKNWFGTDDFGRDILSRVLHGSRVSLRVGVAAVAIALVVGTAIGLMAGYWGGLLDNVLMRLMDLMLAFPSILLAIVVVAVLGPSLNNAMLAVGIVSIPQYARLVRASVLSIREQDYVTAARALGARDARIILAAILPNCVAPLTVQSTLGLAGAILDAAGLSFLGLGAQPPTPEWGAMLSGGRDFILSAPWVLTFPGLAILLTVLAFNLLGDGLRDALDPKG</sequence>
<evidence type="ECO:0000256" key="8">
    <source>
        <dbReference type="RuleBase" id="RU363032"/>
    </source>
</evidence>
<keyword evidence="3" id="KW-1003">Cell membrane</keyword>
<dbReference type="InterPro" id="IPR053385">
    <property type="entry name" value="ABC_transport_permease"/>
</dbReference>
<dbReference type="NCBIfam" id="NF045474">
    <property type="entry name" value="Opp2C"/>
    <property type="match status" value="1"/>
</dbReference>
<reference evidence="10 11" key="1">
    <citation type="journal article" date="2016" name="Nat. Commun.">
        <title>Thousands of microbial genomes shed light on interconnected biogeochemical processes in an aquifer system.</title>
        <authorList>
            <person name="Anantharaman K."/>
            <person name="Brown C.T."/>
            <person name="Hug L.A."/>
            <person name="Sharon I."/>
            <person name="Castelle C.J."/>
            <person name="Probst A.J."/>
            <person name="Thomas B.C."/>
            <person name="Singh A."/>
            <person name="Wilkins M.J."/>
            <person name="Karaoz U."/>
            <person name="Brodie E.L."/>
            <person name="Williams K.H."/>
            <person name="Hubbard S.S."/>
            <person name="Banfield J.F."/>
        </authorList>
    </citation>
    <scope>NUCLEOTIDE SEQUENCE [LARGE SCALE GENOMIC DNA]</scope>
    <source>
        <strain evidence="11">RIFCSPLOWO2_12_FULL_64_10</strain>
    </source>
</reference>
<keyword evidence="5 8" id="KW-1133">Transmembrane helix</keyword>
<keyword evidence="6 8" id="KW-0472">Membrane</keyword>
<dbReference type="InterPro" id="IPR035906">
    <property type="entry name" value="MetI-like_sf"/>
</dbReference>
<keyword evidence="4 8" id="KW-0812">Transmembrane</keyword>
<dbReference type="EMBL" id="MFKF01000369">
    <property type="protein sequence ID" value="OGG45639.1"/>
    <property type="molecule type" value="Genomic_DNA"/>
</dbReference>
<dbReference type="InterPro" id="IPR025966">
    <property type="entry name" value="OppC_N"/>
</dbReference>
<feature type="transmembrane region" description="Helical" evidence="8">
    <location>
        <begin position="17"/>
        <end position="39"/>
    </location>
</feature>
<evidence type="ECO:0000256" key="2">
    <source>
        <dbReference type="ARBA" id="ARBA00022448"/>
    </source>
</evidence>
<dbReference type="SUPFAM" id="SSF161098">
    <property type="entry name" value="MetI-like"/>
    <property type="match status" value="1"/>
</dbReference>
<dbReference type="CDD" id="cd06261">
    <property type="entry name" value="TM_PBP2"/>
    <property type="match status" value="1"/>
</dbReference>
<evidence type="ECO:0000313" key="10">
    <source>
        <dbReference type="EMBL" id="OGG45639.1"/>
    </source>
</evidence>
<gene>
    <name evidence="10" type="ORF">A3F84_28875</name>
</gene>
<dbReference type="InterPro" id="IPR000515">
    <property type="entry name" value="MetI-like"/>
</dbReference>
<evidence type="ECO:0000256" key="1">
    <source>
        <dbReference type="ARBA" id="ARBA00004651"/>
    </source>
</evidence>
<evidence type="ECO:0000256" key="6">
    <source>
        <dbReference type="ARBA" id="ARBA00023136"/>
    </source>
</evidence>
<organism evidence="10 11">
    <name type="scientific">Handelsmanbacteria sp. (strain RIFCSPLOWO2_12_FULL_64_10)</name>
    <dbReference type="NCBI Taxonomy" id="1817868"/>
    <lineage>
        <taxon>Bacteria</taxon>
        <taxon>Candidatus Handelsmaniibacteriota</taxon>
    </lineage>
</organism>
<dbReference type="Pfam" id="PF00528">
    <property type="entry name" value="BPD_transp_1"/>
    <property type="match status" value="1"/>
</dbReference>
<dbReference type="PROSITE" id="PS50928">
    <property type="entry name" value="ABC_TM1"/>
    <property type="match status" value="1"/>
</dbReference>
<comment type="caution">
    <text evidence="10">The sequence shown here is derived from an EMBL/GenBank/DDBJ whole genome shotgun (WGS) entry which is preliminary data.</text>
</comment>
<evidence type="ECO:0000313" key="11">
    <source>
        <dbReference type="Proteomes" id="UP000178606"/>
    </source>
</evidence>
<protein>
    <recommendedName>
        <fullName evidence="9">ABC transmembrane type-1 domain-containing protein</fullName>
    </recommendedName>
</protein>
<dbReference type="PANTHER" id="PTHR43386:SF1">
    <property type="entry name" value="D,D-DIPEPTIDE TRANSPORT SYSTEM PERMEASE PROTEIN DDPC-RELATED"/>
    <property type="match status" value="1"/>
</dbReference>
<accession>A0A1F6C8Z4</accession>
<dbReference type="Gene3D" id="1.10.3720.10">
    <property type="entry name" value="MetI-like"/>
    <property type="match status" value="1"/>
</dbReference>
<dbReference type="GO" id="GO:0055085">
    <property type="term" value="P:transmembrane transport"/>
    <property type="evidence" value="ECO:0007669"/>
    <property type="project" value="InterPro"/>
</dbReference>
<feature type="transmembrane region" description="Helical" evidence="8">
    <location>
        <begin position="241"/>
        <end position="267"/>
    </location>
</feature>
<feature type="domain" description="ABC transmembrane type-1" evidence="9">
    <location>
        <begin position="78"/>
        <end position="267"/>
    </location>
</feature>
<evidence type="ECO:0000256" key="4">
    <source>
        <dbReference type="ARBA" id="ARBA00022692"/>
    </source>
</evidence>
<feature type="transmembrane region" description="Helical" evidence="8">
    <location>
        <begin position="120"/>
        <end position="138"/>
    </location>
</feature>
<keyword evidence="2 8" id="KW-0813">Transport</keyword>
<evidence type="ECO:0000259" key="9">
    <source>
        <dbReference type="PROSITE" id="PS50928"/>
    </source>
</evidence>
<evidence type="ECO:0000256" key="5">
    <source>
        <dbReference type="ARBA" id="ARBA00022989"/>
    </source>
</evidence>
<dbReference type="PANTHER" id="PTHR43386">
    <property type="entry name" value="OLIGOPEPTIDE TRANSPORT SYSTEM PERMEASE PROTEIN APPC"/>
    <property type="match status" value="1"/>
</dbReference>
<dbReference type="Pfam" id="PF12911">
    <property type="entry name" value="OppC_N"/>
    <property type="match status" value="1"/>
</dbReference>
<comment type="similarity">
    <text evidence="7">Belongs to the binding-protein-dependent transport system permease family. OppBC subfamily.</text>
</comment>
<proteinExistence type="inferred from homology"/>
<dbReference type="GO" id="GO:0005886">
    <property type="term" value="C:plasma membrane"/>
    <property type="evidence" value="ECO:0007669"/>
    <property type="project" value="UniProtKB-SubCell"/>
</dbReference>
<evidence type="ECO:0000256" key="7">
    <source>
        <dbReference type="ARBA" id="ARBA00024202"/>
    </source>
</evidence>
<dbReference type="InterPro" id="IPR050366">
    <property type="entry name" value="BP-dependent_transpt_permease"/>
</dbReference>
<dbReference type="Proteomes" id="UP000178606">
    <property type="component" value="Unassembled WGS sequence"/>
</dbReference>
<evidence type="ECO:0000256" key="3">
    <source>
        <dbReference type="ARBA" id="ARBA00022475"/>
    </source>
</evidence>